<proteinExistence type="predicted"/>
<evidence type="ECO:0000313" key="1">
    <source>
        <dbReference type="EMBL" id="QIF93137.1"/>
    </source>
</evidence>
<dbReference type="Proteomes" id="UP000503287">
    <property type="component" value="Chromosome"/>
</dbReference>
<dbReference type="RefSeq" id="WP_072070725.1">
    <property type="nucleotide sequence ID" value="NZ_CP047344.1"/>
</dbReference>
<dbReference type="EMBL" id="CP047344">
    <property type="protein sequence ID" value="QIF93137.1"/>
    <property type="molecule type" value="Genomic_DNA"/>
</dbReference>
<gene>
    <name evidence="1" type="ORF">GTH24_04140</name>
</gene>
<sequence>MKNIKKKALIYDGFEDDFYQLNHLIQCSYYDEDMLVDVMRLRDLNSLDEDVKQKAINKVKGLTLNLGTCYTYDGLSVMYDIQKSKKENMQLFGLFAIGERQPARYQIIVLGIFRIKL</sequence>
<keyword evidence="2" id="KW-1185">Reference proteome</keyword>
<protein>
    <submittedName>
        <fullName evidence="1">Uncharacterized protein</fullName>
    </submittedName>
</protein>
<name>A0A6G6SFD2_PROVU</name>
<dbReference type="AlphaFoldDB" id="A0A6G6SFD2"/>
<accession>A0A6G6SFD2</accession>
<evidence type="ECO:0000313" key="2">
    <source>
        <dbReference type="Proteomes" id="UP000503287"/>
    </source>
</evidence>
<reference evidence="1 2" key="1">
    <citation type="submission" date="2020-01" db="EMBL/GenBank/DDBJ databases">
        <title>The genomic epidemiology of tigecycline resistance gene tet(X) variants in a swine farm in China.</title>
        <authorList>
            <person name="Peng K."/>
            <person name="Li R."/>
        </authorList>
    </citation>
    <scope>NUCLEOTIDE SEQUENCE [LARGE SCALE GENOMIC DNA]</scope>
    <source>
        <strain evidence="1 2">ZN3</strain>
    </source>
</reference>
<organism evidence="1 2">
    <name type="scientific">Proteus vulgaris</name>
    <dbReference type="NCBI Taxonomy" id="585"/>
    <lineage>
        <taxon>Bacteria</taxon>
        <taxon>Pseudomonadati</taxon>
        <taxon>Pseudomonadota</taxon>
        <taxon>Gammaproteobacteria</taxon>
        <taxon>Enterobacterales</taxon>
        <taxon>Morganellaceae</taxon>
        <taxon>Proteus</taxon>
    </lineage>
</organism>